<gene>
    <name evidence="9" type="primary">rpsE</name>
    <name evidence="9" type="ORF">FJY86_00565</name>
</gene>
<evidence type="ECO:0000256" key="7">
    <source>
        <dbReference type="SAM" id="MobiDB-lite"/>
    </source>
</evidence>
<dbReference type="InterPro" id="IPR020568">
    <property type="entry name" value="Ribosomal_Su5_D2-typ_SF"/>
</dbReference>
<dbReference type="Pfam" id="PF00333">
    <property type="entry name" value="Ribosomal_S5"/>
    <property type="match status" value="1"/>
</dbReference>
<dbReference type="PANTHER" id="PTHR13718">
    <property type="entry name" value="RIBOSOMAL S SUBUNIT"/>
    <property type="match status" value="1"/>
</dbReference>
<dbReference type="GO" id="GO:0022627">
    <property type="term" value="C:cytosolic small ribosomal subunit"/>
    <property type="evidence" value="ECO:0007669"/>
    <property type="project" value="TreeGrafter"/>
</dbReference>
<dbReference type="FunFam" id="3.30.230.10:FF:000002">
    <property type="entry name" value="30S ribosomal protein S5"/>
    <property type="match status" value="1"/>
</dbReference>
<evidence type="ECO:0000256" key="4">
    <source>
        <dbReference type="ARBA" id="ARBA00035255"/>
    </source>
</evidence>
<dbReference type="GO" id="GO:0006412">
    <property type="term" value="P:translation"/>
    <property type="evidence" value="ECO:0007669"/>
    <property type="project" value="InterPro"/>
</dbReference>
<dbReference type="Gene3D" id="3.30.230.10">
    <property type="match status" value="1"/>
</dbReference>
<dbReference type="InterPro" id="IPR000851">
    <property type="entry name" value="Ribosomal_uS5"/>
</dbReference>
<protein>
    <recommendedName>
        <fullName evidence="4">Small ribosomal subunit protein uS5</fullName>
    </recommendedName>
</protein>
<accession>A0A8T4C5P7</accession>
<dbReference type="SUPFAM" id="SSF54211">
    <property type="entry name" value="Ribosomal protein S5 domain 2-like"/>
    <property type="match status" value="1"/>
</dbReference>
<feature type="compositionally biased region" description="Gly residues" evidence="7">
    <location>
        <begin position="29"/>
        <end position="51"/>
    </location>
</feature>
<dbReference type="SUPFAM" id="SSF54768">
    <property type="entry name" value="dsRNA-binding domain-like"/>
    <property type="match status" value="1"/>
</dbReference>
<dbReference type="Pfam" id="PF03719">
    <property type="entry name" value="Ribosomal_S5_C"/>
    <property type="match status" value="1"/>
</dbReference>
<dbReference type="GO" id="GO:0003723">
    <property type="term" value="F:RNA binding"/>
    <property type="evidence" value="ECO:0007669"/>
    <property type="project" value="InterPro"/>
</dbReference>
<evidence type="ECO:0000256" key="5">
    <source>
        <dbReference type="PROSITE-ProRule" id="PRU00268"/>
    </source>
</evidence>
<dbReference type="InterPro" id="IPR013810">
    <property type="entry name" value="Ribosomal_uS5_N"/>
</dbReference>
<dbReference type="InterPro" id="IPR014721">
    <property type="entry name" value="Ribsml_uS5_D2-typ_fold_subgr"/>
</dbReference>
<feature type="domain" description="S5 DRBM" evidence="8">
    <location>
        <begin position="132"/>
        <end position="195"/>
    </location>
</feature>
<comment type="caution">
    <text evidence="9">The sequence shown here is derived from an EMBL/GenBank/DDBJ whole genome shotgun (WGS) entry which is preliminary data.</text>
</comment>
<keyword evidence="3 5" id="KW-0687">Ribonucleoprotein</keyword>
<proteinExistence type="inferred from homology"/>
<dbReference type="Gene3D" id="3.30.160.20">
    <property type="match status" value="1"/>
</dbReference>
<feature type="region of interest" description="Disordered" evidence="7">
    <location>
        <begin position="1"/>
        <end position="58"/>
    </location>
</feature>
<keyword evidence="2 5" id="KW-0689">Ribosomal protein</keyword>
<comment type="similarity">
    <text evidence="1 6">Belongs to the universal ribosomal protein uS5 family.</text>
</comment>
<dbReference type="InterPro" id="IPR005324">
    <property type="entry name" value="Ribosomal_uS5_C"/>
</dbReference>
<evidence type="ECO:0000259" key="8">
    <source>
        <dbReference type="PROSITE" id="PS50881"/>
    </source>
</evidence>
<organism evidence="9 10">
    <name type="scientific">Candidatus Iainarchaeum sp</name>
    <dbReference type="NCBI Taxonomy" id="3101447"/>
    <lineage>
        <taxon>Archaea</taxon>
        <taxon>Candidatus Iainarchaeota</taxon>
        <taxon>Candidatus Iainarchaeia</taxon>
        <taxon>Candidatus Iainarchaeales</taxon>
        <taxon>Candidatus Iainarchaeaceae</taxon>
        <taxon>Candidatus Iainarchaeum</taxon>
    </lineage>
</organism>
<dbReference type="EMBL" id="VGJJ01000002">
    <property type="protein sequence ID" value="MBM3281819.1"/>
    <property type="molecule type" value="Genomic_DNA"/>
</dbReference>
<evidence type="ECO:0000256" key="1">
    <source>
        <dbReference type="ARBA" id="ARBA00008945"/>
    </source>
</evidence>
<dbReference type="PROSITE" id="PS50881">
    <property type="entry name" value="S5_DSRBD"/>
    <property type="match status" value="1"/>
</dbReference>
<evidence type="ECO:0000256" key="3">
    <source>
        <dbReference type="ARBA" id="ARBA00023274"/>
    </source>
</evidence>
<dbReference type="InterPro" id="IPR005711">
    <property type="entry name" value="Ribosomal_uS5_euk/arc"/>
</dbReference>
<name>A0A8T4C5P7_9ARCH</name>
<dbReference type="GO" id="GO:0003735">
    <property type="term" value="F:structural constituent of ribosome"/>
    <property type="evidence" value="ECO:0007669"/>
    <property type="project" value="UniProtKB-UniRule"/>
</dbReference>
<evidence type="ECO:0000313" key="10">
    <source>
        <dbReference type="Proteomes" id="UP000774699"/>
    </source>
</evidence>
<evidence type="ECO:0000256" key="2">
    <source>
        <dbReference type="ARBA" id="ARBA00022980"/>
    </source>
</evidence>
<sequence>MSDEKKSARSGRPGGFKPRGKFAANARGKSGGFGGRGGGFGGRGGPRGGPRGPRRGEVFRKELMTDEQLKEMEASATGSLTSEQQRVIDDWVPKTEAGRLVKSGEIKSMEELWARHLPVLESEIVDMLVPDLQEQMIDTRKTTYVRASGRKFNFAAFVLVGDGKRYIGLGMGSDKERFPAIRKAGRDARLKLMPVRVGSGSWEDFSNSTRSVPFKVTGKSGSVRVTLYPAPKGTGLVVGKQIQDVFRFAGITDVWGKTKGSSDTKLNYVRAAYNAMERLNQVRMSPDMQKKFSQIVGGQ</sequence>
<dbReference type="NCBIfam" id="TIGR01020">
    <property type="entry name" value="uS5_euk_arch"/>
    <property type="match status" value="1"/>
</dbReference>
<dbReference type="AlphaFoldDB" id="A0A8T4C5P7"/>
<dbReference type="Proteomes" id="UP000774699">
    <property type="component" value="Unassembled WGS sequence"/>
</dbReference>
<evidence type="ECO:0000313" key="9">
    <source>
        <dbReference type="EMBL" id="MBM3281819.1"/>
    </source>
</evidence>
<evidence type="ECO:0000256" key="6">
    <source>
        <dbReference type="RuleBase" id="RU003823"/>
    </source>
</evidence>
<reference evidence="9" key="1">
    <citation type="submission" date="2019-03" db="EMBL/GenBank/DDBJ databases">
        <title>Lake Tanganyika Metagenome-Assembled Genomes (MAGs).</title>
        <authorList>
            <person name="Tran P."/>
        </authorList>
    </citation>
    <scope>NUCLEOTIDE SEQUENCE</scope>
    <source>
        <strain evidence="9">M_DeepCast_50m_m2_156</strain>
    </source>
</reference>
<dbReference type="PANTHER" id="PTHR13718:SF4">
    <property type="entry name" value="40S RIBOSOMAL PROTEIN S2"/>
    <property type="match status" value="1"/>
</dbReference>